<keyword evidence="3" id="KW-1185">Reference proteome</keyword>
<dbReference type="NCBIfam" id="NF038070">
    <property type="entry name" value="LmbU_fam_TF"/>
    <property type="match status" value="1"/>
</dbReference>
<dbReference type="AlphaFoldDB" id="A0A9X2J015"/>
<proteinExistence type="predicted"/>
<dbReference type="Proteomes" id="UP001139157">
    <property type="component" value="Unassembled WGS sequence"/>
</dbReference>
<sequence length="176" mass="20112">MSAVAWQPTATMKCEEWLRHGEQLGTIGRAAAWWIGDWVNYGNVKFGEKYSRAARITGYDVQSLMNMAYVASRFEQRRRRERLSWSHHAEVAALEVHDQDRWLRHAEDSQLSVRGLRELLRAERRRLSGGSASRKNRMEPAVEESGHITDPTPVCPNCGFHLAERGLSHEKGLKSA</sequence>
<name>A0A9X2J015_9NOCA</name>
<reference evidence="2" key="1">
    <citation type="submission" date="2022-06" db="EMBL/GenBank/DDBJ databases">
        <title>Novel species in genus nocardia.</title>
        <authorList>
            <person name="Li F."/>
        </authorList>
    </citation>
    <scope>NUCLEOTIDE SEQUENCE</scope>
    <source>
        <strain evidence="2">CDC141</strain>
    </source>
</reference>
<dbReference type="RefSeq" id="WP_251918258.1">
    <property type="nucleotide sequence ID" value="NZ_JAMRXG010000025.1"/>
</dbReference>
<feature type="region of interest" description="Disordered" evidence="1">
    <location>
        <begin position="127"/>
        <end position="148"/>
    </location>
</feature>
<organism evidence="2 3">
    <name type="scientific">Nocardia pulmonis</name>
    <dbReference type="NCBI Taxonomy" id="2951408"/>
    <lineage>
        <taxon>Bacteria</taxon>
        <taxon>Bacillati</taxon>
        <taxon>Actinomycetota</taxon>
        <taxon>Actinomycetes</taxon>
        <taxon>Mycobacteriales</taxon>
        <taxon>Nocardiaceae</taxon>
        <taxon>Nocardia</taxon>
    </lineage>
</organism>
<gene>
    <name evidence="2" type="ORF">NDR86_35065</name>
</gene>
<feature type="compositionally biased region" description="Basic and acidic residues" evidence="1">
    <location>
        <begin position="136"/>
        <end position="147"/>
    </location>
</feature>
<accession>A0A9X2J015</accession>
<protein>
    <submittedName>
        <fullName evidence="2">LmbU family transcriptional regulator</fullName>
    </submittedName>
</protein>
<comment type="caution">
    <text evidence="2">The sequence shown here is derived from an EMBL/GenBank/DDBJ whole genome shotgun (WGS) entry which is preliminary data.</text>
</comment>
<evidence type="ECO:0000256" key="1">
    <source>
        <dbReference type="SAM" id="MobiDB-lite"/>
    </source>
</evidence>
<evidence type="ECO:0000313" key="2">
    <source>
        <dbReference type="EMBL" id="MCM6778717.1"/>
    </source>
</evidence>
<evidence type="ECO:0000313" key="3">
    <source>
        <dbReference type="Proteomes" id="UP001139157"/>
    </source>
</evidence>
<dbReference type="EMBL" id="JAMRXG010000025">
    <property type="protein sequence ID" value="MCM6778717.1"/>
    <property type="molecule type" value="Genomic_DNA"/>
</dbReference>
<dbReference type="InterPro" id="IPR049735">
    <property type="entry name" value="NovE/LmbU-like"/>
</dbReference>